<dbReference type="STRING" id="472175.EL18_01661"/>
<dbReference type="RefSeq" id="WP_036481661.1">
    <property type="nucleotide sequence ID" value="NZ_JMQM01000001.1"/>
</dbReference>
<dbReference type="Pfam" id="PF00376">
    <property type="entry name" value="MerR"/>
    <property type="match status" value="1"/>
</dbReference>
<evidence type="ECO:0000256" key="3">
    <source>
        <dbReference type="ARBA" id="ARBA00023163"/>
    </source>
</evidence>
<dbReference type="PATRIC" id="fig|472175.3.peg.1668"/>
<organism evidence="6 7">
    <name type="scientific">Nitratireductor basaltis</name>
    <dbReference type="NCBI Taxonomy" id="472175"/>
    <lineage>
        <taxon>Bacteria</taxon>
        <taxon>Pseudomonadati</taxon>
        <taxon>Pseudomonadota</taxon>
        <taxon>Alphaproteobacteria</taxon>
        <taxon>Hyphomicrobiales</taxon>
        <taxon>Phyllobacteriaceae</taxon>
        <taxon>Nitratireductor</taxon>
    </lineage>
</organism>
<dbReference type="CDD" id="cd04781">
    <property type="entry name" value="HTH_MerR-like_sg6"/>
    <property type="match status" value="1"/>
</dbReference>
<keyword evidence="1" id="KW-0805">Transcription regulation</keyword>
<dbReference type="eggNOG" id="COG0789">
    <property type="taxonomic scope" value="Bacteria"/>
</dbReference>
<dbReference type="SUPFAM" id="SSF46955">
    <property type="entry name" value="Putative DNA-binding domain"/>
    <property type="match status" value="1"/>
</dbReference>
<evidence type="ECO:0000256" key="4">
    <source>
        <dbReference type="SAM" id="Coils"/>
    </source>
</evidence>
<evidence type="ECO:0000256" key="1">
    <source>
        <dbReference type="ARBA" id="ARBA00023015"/>
    </source>
</evidence>
<feature type="domain" description="HTH merR-type" evidence="5">
    <location>
        <begin position="1"/>
        <end position="71"/>
    </location>
</feature>
<protein>
    <submittedName>
        <fullName evidence="6">MerR family transcriptional regulator</fullName>
    </submittedName>
</protein>
<proteinExistence type="predicted"/>
<dbReference type="InterPro" id="IPR009061">
    <property type="entry name" value="DNA-bd_dom_put_sf"/>
</dbReference>
<dbReference type="PROSITE" id="PS50937">
    <property type="entry name" value="HTH_MERR_2"/>
    <property type="match status" value="1"/>
</dbReference>
<gene>
    <name evidence="6" type="ORF">EL18_01661</name>
</gene>
<dbReference type="InterPro" id="IPR000551">
    <property type="entry name" value="MerR-type_HTH_dom"/>
</dbReference>
<keyword evidence="3" id="KW-0804">Transcription</keyword>
<keyword evidence="7" id="KW-1185">Reference proteome</keyword>
<evidence type="ECO:0000313" key="6">
    <source>
        <dbReference type="EMBL" id="KFB10623.1"/>
    </source>
</evidence>
<dbReference type="PANTHER" id="PTHR30204:SF97">
    <property type="entry name" value="MERR FAMILY REGULATORY PROTEIN"/>
    <property type="match status" value="1"/>
</dbReference>
<dbReference type="OrthoDB" id="9802944at2"/>
<keyword evidence="4" id="KW-0175">Coiled coil</keyword>
<name>A0A084UCD7_9HYPH</name>
<accession>A0A084UCD7</accession>
<dbReference type="PANTHER" id="PTHR30204">
    <property type="entry name" value="REDOX-CYCLING DRUG-SENSING TRANSCRIPTIONAL ACTIVATOR SOXR"/>
    <property type="match status" value="1"/>
</dbReference>
<evidence type="ECO:0000259" key="5">
    <source>
        <dbReference type="PROSITE" id="PS50937"/>
    </source>
</evidence>
<comment type="caution">
    <text evidence="6">The sequence shown here is derived from an EMBL/GenBank/DDBJ whole genome shotgun (WGS) entry which is preliminary data.</text>
</comment>
<reference evidence="6 7" key="1">
    <citation type="submission" date="2014-05" db="EMBL/GenBank/DDBJ databases">
        <title>Draft Genome Sequence of Nitratireductor basaltis Strain UMTGB225, A Marine Bacterium Isolated from Green Barrel Tunicate.</title>
        <authorList>
            <person name="Gan H.Y."/>
        </authorList>
    </citation>
    <scope>NUCLEOTIDE SEQUENCE [LARGE SCALE GENOMIC DNA]</scope>
    <source>
        <strain evidence="6 7">UMTGB225</strain>
    </source>
</reference>
<dbReference type="Proteomes" id="UP000053675">
    <property type="component" value="Unassembled WGS sequence"/>
</dbReference>
<dbReference type="InterPro" id="IPR047057">
    <property type="entry name" value="MerR_fam"/>
</dbReference>
<dbReference type="GO" id="GO:0003677">
    <property type="term" value="F:DNA binding"/>
    <property type="evidence" value="ECO:0007669"/>
    <property type="project" value="UniProtKB-KW"/>
</dbReference>
<dbReference type="EMBL" id="JMQM01000001">
    <property type="protein sequence ID" value="KFB10623.1"/>
    <property type="molecule type" value="Genomic_DNA"/>
</dbReference>
<evidence type="ECO:0000256" key="2">
    <source>
        <dbReference type="ARBA" id="ARBA00023125"/>
    </source>
</evidence>
<dbReference type="Gene3D" id="1.10.1660.10">
    <property type="match status" value="1"/>
</dbReference>
<dbReference type="InterPro" id="IPR015358">
    <property type="entry name" value="Tscrpt_reg_MerR_DNA-bd"/>
</dbReference>
<keyword evidence="2" id="KW-0238">DNA-binding</keyword>
<feature type="coiled-coil region" evidence="4">
    <location>
        <begin position="79"/>
        <end position="106"/>
    </location>
</feature>
<dbReference type="AlphaFoldDB" id="A0A084UCD7"/>
<dbReference type="SMART" id="SM00422">
    <property type="entry name" value="HTH_MERR"/>
    <property type="match status" value="1"/>
</dbReference>
<sequence>MKFLDIGEVVARSGLSASTLRYYEEIGAIRSVARHGLRRQYEPQVLTQLSLISAGKAAGFSLEEIGAMFGPQGEPQLSREAMRNRAEELEAQIRRLSALAKTVRHAAECQAKNQLQCPKFQRLLRLATRREQHIRQSRKSARAR</sequence>
<dbReference type="GO" id="GO:0003700">
    <property type="term" value="F:DNA-binding transcription factor activity"/>
    <property type="evidence" value="ECO:0007669"/>
    <property type="project" value="InterPro"/>
</dbReference>
<dbReference type="Pfam" id="PF09278">
    <property type="entry name" value="MerR-DNA-bind"/>
    <property type="match status" value="1"/>
</dbReference>
<evidence type="ECO:0000313" key="7">
    <source>
        <dbReference type="Proteomes" id="UP000053675"/>
    </source>
</evidence>